<accession>A0A914PS78</accession>
<keyword evidence="6" id="KW-0255">Endonuclease</keyword>
<evidence type="ECO:0000256" key="6">
    <source>
        <dbReference type="ARBA" id="ARBA00022759"/>
    </source>
</evidence>
<dbReference type="GO" id="GO:0003676">
    <property type="term" value="F:nucleic acid binding"/>
    <property type="evidence" value="ECO:0007669"/>
    <property type="project" value="InterPro"/>
</dbReference>
<dbReference type="GO" id="GO:0043137">
    <property type="term" value="P:DNA replication, removal of RNA primer"/>
    <property type="evidence" value="ECO:0007669"/>
    <property type="project" value="TreeGrafter"/>
</dbReference>
<proteinExistence type="inferred from homology"/>
<comment type="catalytic activity">
    <reaction evidence="1">
        <text>Endonucleolytic cleavage to 5'-phosphomonoester.</text>
        <dbReference type="EC" id="3.1.26.4"/>
    </reaction>
</comment>
<keyword evidence="5" id="KW-0479">Metal-binding</keyword>
<evidence type="ECO:0000256" key="7">
    <source>
        <dbReference type="ARBA" id="ARBA00022801"/>
    </source>
</evidence>
<dbReference type="Proteomes" id="UP000887578">
    <property type="component" value="Unplaced"/>
</dbReference>
<dbReference type="AlphaFoldDB" id="A0A914PS78"/>
<evidence type="ECO:0000313" key="11">
    <source>
        <dbReference type="WBParaSite" id="PDA_v2.g19006.t1"/>
    </source>
</evidence>
<dbReference type="Gene3D" id="3.30.420.10">
    <property type="entry name" value="Ribonuclease H-like superfamily/Ribonuclease H"/>
    <property type="match status" value="1"/>
</dbReference>
<dbReference type="WBParaSite" id="PDA_v2.g19006.t1">
    <property type="protein sequence ID" value="PDA_v2.g19006.t1"/>
    <property type="gene ID" value="PDA_v2.g19006"/>
</dbReference>
<name>A0A914PS78_9BILA</name>
<organism evidence="10 11">
    <name type="scientific">Panagrolaimus davidi</name>
    <dbReference type="NCBI Taxonomy" id="227884"/>
    <lineage>
        <taxon>Eukaryota</taxon>
        <taxon>Metazoa</taxon>
        <taxon>Ecdysozoa</taxon>
        <taxon>Nematoda</taxon>
        <taxon>Chromadorea</taxon>
        <taxon>Rhabditida</taxon>
        <taxon>Tylenchina</taxon>
        <taxon>Panagrolaimomorpha</taxon>
        <taxon>Panagrolaimoidea</taxon>
        <taxon>Panagrolaimidae</taxon>
        <taxon>Panagrolaimus</taxon>
    </lineage>
</organism>
<keyword evidence="4" id="KW-0540">Nuclease</keyword>
<dbReference type="InterPro" id="IPR002156">
    <property type="entry name" value="RNaseH_domain"/>
</dbReference>
<dbReference type="InterPro" id="IPR050092">
    <property type="entry name" value="RNase_H"/>
</dbReference>
<dbReference type="GO" id="GO:0004523">
    <property type="term" value="F:RNA-DNA hybrid ribonuclease activity"/>
    <property type="evidence" value="ECO:0007669"/>
    <property type="project" value="UniProtKB-EC"/>
</dbReference>
<evidence type="ECO:0000256" key="4">
    <source>
        <dbReference type="ARBA" id="ARBA00022722"/>
    </source>
</evidence>
<dbReference type="InterPro" id="IPR036397">
    <property type="entry name" value="RNaseH_sf"/>
</dbReference>
<protein>
    <recommendedName>
        <fullName evidence="3">ribonuclease H</fullName>
        <ecNumber evidence="3">3.1.26.4</ecNumber>
    </recommendedName>
</protein>
<dbReference type="Pfam" id="PF00075">
    <property type="entry name" value="RNase_H"/>
    <property type="match status" value="1"/>
</dbReference>
<dbReference type="PROSITE" id="PS50879">
    <property type="entry name" value="RNASE_H_1"/>
    <property type="match status" value="1"/>
</dbReference>
<dbReference type="PANTHER" id="PTHR10642">
    <property type="entry name" value="RIBONUCLEASE H1"/>
    <property type="match status" value="1"/>
</dbReference>
<feature type="region of interest" description="Disordered" evidence="8">
    <location>
        <begin position="153"/>
        <end position="234"/>
    </location>
</feature>
<evidence type="ECO:0000256" key="1">
    <source>
        <dbReference type="ARBA" id="ARBA00000077"/>
    </source>
</evidence>
<comment type="similarity">
    <text evidence="2">Belongs to the RNase H family.</text>
</comment>
<reference evidence="11" key="1">
    <citation type="submission" date="2022-11" db="UniProtKB">
        <authorList>
            <consortium name="WormBaseParasite"/>
        </authorList>
    </citation>
    <scope>IDENTIFICATION</scope>
</reference>
<dbReference type="InterPro" id="IPR012337">
    <property type="entry name" value="RNaseH-like_sf"/>
</dbReference>
<keyword evidence="7" id="KW-0378">Hydrolase</keyword>
<evidence type="ECO:0000256" key="8">
    <source>
        <dbReference type="SAM" id="MobiDB-lite"/>
    </source>
</evidence>
<dbReference type="SUPFAM" id="SSF53098">
    <property type="entry name" value="Ribonuclease H-like"/>
    <property type="match status" value="1"/>
</dbReference>
<dbReference type="PANTHER" id="PTHR10642:SF26">
    <property type="entry name" value="RIBONUCLEASE H1"/>
    <property type="match status" value="1"/>
</dbReference>
<sequence length="234" mass="26228">MKVVVSPERGPVELLNSTDGATIIYTDASLIRDGTAGIGIFFGKDHPLNVTEKLPGVHKSVGWAEIIAATVALQKLHGWSKYDGGPVILRTDHLLIVEAMQKEEITAYNQQNFFVELQTLKKIAQDFPKGVQFEHVYAHNGDEGNEEADALATKATSKHNLPSPRRARSKPPSRRMSRRTRSAYVKRSAPPEVHGTEKLKTRKSDPKVNDPPKTNNAPKHSRRRRTKRSKRSRR</sequence>
<keyword evidence="10" id="KW-1185">Reference proteome</keyword>
<feature type="compositionally biased region" description="Basic residues" evidence="8">
    <location>
        <begin position="219"/>
        <end position="234"/>
    </location>
</feature>
<dbReference type="EC" id="3.1.26.4" evidence="3"/>
<evidence type="ECO:0000256" key="3">
    <source>
        <dbReference type="ARBA" id="ARBA00012180"/>
    </source>
</evidence>
<evidence type="ECO:0000256" key="2">
    <source>
        <dbReference type="ARBA" id="ARBA00005300"/>
    </source>
</evidence>
<feature type="compositionally biased region" description="Basic and acidic residues" evidence="8">
    <location>
        <begin position="194"/>
        <end position="210"/>
    </location>
</feature>
<dbReference type="GO" id="GO:0046872">
    <property type="term" value="F:metal ion binding"/>
    <property type="evidence" value="ECO:0007669"/>
    <property type="project" value="UniProtKB-KW"/>
</dbReference>
<evidence type="ECO:0000259" key="9">
    <source>
        <dbReference type="PROSITE" id="PS50879"/>
    </source>
</evidence>
<evidence type="ECO:0000313" key="10">
    <source>
        <dbReference type="Proteomes" id="UP000887578"/>
    </source>
</evidence>
<evidence type="ECO:0000256" key="5">
    <source>
        <dbReference type="ARBA" id="ARBA00022723"/>
    </source>
</evidence>
<feature type="compositionally biased region" description="Basic residues" evidence="8">
    <location>
        <begin position="165"/>
        <end position="181"/>
    </location>
</feature>
<feature type="domain" description="RNase H type-1" evidence="9">
    <location>
        <begin position="18"/>
        <end position="157"/>
    </location>
</feature>